<dbReference type="InterPro" id="IPR003331">
    <property type="entry name" value="UDP_GlcNAc_Epimerase_2_dom"/>
</dbReference>
<dbReference type="EC" id="5.1.3.14" evidence="3"/>
<evidence type="ECO:0000259" key="2">
    <source>
        <dbReference type="Pfam" id="PF02350"/>
    </source>
</evidence>
<dbReference type="NCBIfam" id="TIGR00236">
    <property type="entry name" value="wecB"/>
    <property type="match status" value="1"/>
</dbReference>
<evidence type="ECO:0000313" key="3">
    <source>
        <dbReference type="EMBL" id="HDI82780.1"/>
    </source>
</evidence>
<sequence length="341" mass="38993">MPEYMIPQKGGLMKIHLVVGARPNFMKLMPVYNNIKKECPDWETIIVHTGQHYDYEMSQVFFEVLNLPEPDVFLDVRSGTHGEQTARALERLEKLFIKENPDLVIVFGDVNSTIAASLAAVKLGIKIAHVEAGLRSFDWSMPEEINRMLTDRVSHFLFVTEKAGIENLKREGVEENRIYFVGNTMIDTLITILPHADISILNEFGLKENNYILVTLHRPSNVDRKEPLKKILDILNQLSAHLPVVFPIHPRTEKRIKEFNIDTGGITIIEPQNYRKFLALERFSKLVITDSGGIQEETTFLKKPCITVRPNTERPVTEEMGTNVVLRDKPIEHLLELSMKA</sequence>
<dbReference type="SUPFAM" id="SSF53756">
    <property type="entry name" value="UDP-Glycosyltransferase/glycogen phosphorylase"/>
    <property type="match status" value="1"/>
</dbReference>
<keyword evidence="1 3" id="KW-0413">Isomerase</keyword>
<name>A0A7C0Z9D6_UNCW3</name>
<feature type="non-terminal residue" evidence="3">
    <location>
        <position position="341"/>
    </location>
</feature>
<dbReference type="Gene3D" id="3.40.50.2000">
    <property type="entry name" value="Glycogen Phosphorylase B"/>
    <property type="match status" value="2"/>
</dbReference>
<dbReference type="CDD" id="cd03786">
    <property type="entry name" value="GTB_UDP-GlcNAc_2-Epimerase"/>
    <property type="match status" value="1"/>
</dbReference>
<dbReference type="EMBL" id="DQWE01000151">
    <property type="protein sequence ID" value="HDI82780.1"/>
    <property type="molecule type" value="Genomic_DNA"/>
</dbReference>
<comment type="caution">
    <text evidence="3">The sequence shown here is derived from an EMBL/GenBank/DDBJ whole genome shotgun (WGS) entry which is preliminary data.</text>
</comment>
<dbReference type="AlphaFoldDB" id="A0A7C0Z9D6"/>
<comment type="similarity">
    <text evidence="1">Belongs to the UDP-N-acetylglucosamine 2-epimerase family.</text>
</comment>
<protein>
    <submittedName>
        <fullName evidence="3">UDP-N-acetylglucosamine 2-epimerase (Non-hydrolyzing)</fullName>
        <ecNumber evidence="3">5.1.3.14</ecNumber>
    </submittedName>
</protein>
<dbReference type="PANTHER" id="PTHR43174">
    <property type="entry name" value="UDP-N-ACETYLGLUCOSAMINE 2-EPIMERASE"/>
    <property type="match status" value="1"/>
</dbReference>
<dbReference type="Pfam" id="PF02350">
    <property type="entry name" value="Epimerase_2"/>
    <property type="match status" value="1"/>
</dbReference>
<dbReference type="Proteomes" id="UP000885847">
    <property type="component" value="Unassembled WGS sequence"/>
</dbReference>
<accession>A0A7C0Z9D6</accession>
<organism evidence="3">
    <name type="scientific">candidate division WOR-3 bacterium</name>
    <dbReference type="NCBI Taxonomy" id="2052148"/>
    <lineage>
        <taxon>Bacteria</taxon>
        <taxon>Bacteria division WOR-3</taxon>
    </lineage>
</organism>
<gene>
    <name evidence="3" type="ORF">ENF18_03195</name>
</gene>
<feature type="domain" description="UDP-N-acetylglucosamine 2-epimerase" evidence="2">
    <location>
        <begin position="40"/>
        <end position="328"/>
    </location>
</feature>
<dbReference type="GO" id="GO:0008761">
    <property type="term" value="F:UDP-N-acetylglucosamine 2-epimerase activity"/>
    <property type="evidence" value="ECO:0007669"/>
    <property type="project" value="UniProtKB-EC"/>
</dbReference>
<dbReference type="PANTHER" id="PTHR43174:SF1">
    <property type="entry name" value="UDP-N-ACETYLGLUCOSAMINE 2-EPIMERASE"/>
    <property type="match status" value="1"/>
</dbReference>
<proteinExistence type="inferred from homology"/>
<evidence type="ECO:0000256" key="1">
    <source>
        <dbReference type="RuleBase" id="RU003513"/>
    </source>
</evidence>
<reference evidence="3" key="1">
    <citation type="journal article" date="2020" name="mSystems">
        <title>Genome- and Community-Level Interaction Insights into Carbon Utilization and Element Cycling Functions of Hydrothermarchaeota in Hydrothermal Sediment.</title>
        <authorList>
            <person name="Zhou Z."/>
            <person name="Liu Y."/>
            <person name="Xu W."/>
            <person name="Pan J."/>
            <person name="Luo Z.H."/>
            <person name="Li M."/>
        </authorList>
    </citation>
    <scope>NUCLEOTIDE SEQUENCE [LARGE SCALE GENOMIC DNA]</scope>
    <source>
        <strain evidence="3">HyVt-102</strain>
    </source>
</reference>
<dbReference type="InterPro" id="IPR029767">
    <property type="entry name" value="WecB-like"/>
</dbReference>